<sequence>MTDTPENTSSGPRLSSKAEAARAERMARQAAALRANLRRRKEQARTRQDSTDSATPPVLNPAHKTATLPEKTRHARDARYMDPPDGSGPRHD</sequence>
<evidence type="ECO:0000256" key="1">
    <source>
        <dbReference type="SAM" id="MobiDB-lite"/>
    </source>
</evidence>
<proteinExistence type="predicted"/>
<reference evidence="2 3" key="1">
    <citation type="submission" date="2016-06" db="EMBL/GenBank/DDBJ databases">
        <title>Acetobacter pasteurianus NBRC 3188 whole genome sequencing project.</title>
        <authorList>
            <person name="Matsutani M."/>
            <person name="Shiwa Y."/>
            <person name="Okamoto-Kainuma A."/>
            <person name="Ishikawa M."/>
            <person name="Koizumi Y."/>
            <person name="Yoshikawa H."/>
            <person name="Yakushi T."/>
            <person name="Matsushita K."/>
        </authorList>
    </citation>
    <scope>NUCLEOTIDE SEQUENCE [LARGE SCALE GENOMIC DNA]</scope>
    <source>
        <strain evidence="2 3">NBRC 3188</strain>
    </source>
</reference>
<accession>A0A401WQL4</accession>
<gene>
    <name evidence="2" type="ORF">NBRC3188_0307</name>
</gene>
<dbReference type="RefSeq" id="WP_124295005.1">
    <property type="nucleotide sequence ID" value="NZ_BDES01000003.1"/>
</dbReference>
<organism evidence="2 3">
    <name type="scientific">Acetobacter pasteurianus NBRC 3188</name>
    <dbReference type="NCBI Taxonomy" id="1226663"/>
    <lineage>
        <taxon>Bacteria</taxon>
        <taxon>Pseudomonadati</taxon>
        <taxon>Pseudomonadota</taxon>
        <taxon>Alphaproteobacteria</taxon>
        <taxon>Acetobacterales</taxon>
        <taxon>Acetobacteraceae</taxon>
        <taxon>Acetobacter</taxon>
    </lineage>
</organism>
<feature type="compositionally biased region" description="Basic and acidic residues" evidence="1">
    <location>
        <begin position="70"/>
        <end position="92"/>
    </location>
</feature>
<dbReference type="Proteomes" id="UP000287300">
    <property type="component" value="Unassembled WGS sequence"/>
</dbReference>
<dbReference type="AlphaFoldDB" id="A0A401WQL4"/>
<feature type="region of interest" description="Disordered" evidence="1">
    <location>
        <begin position="1"/>
        <end position="92"/>
    </location>
</feature>
<evidence type="ECO:0000313" key="3">
    <source>
        <dbReference type="Proteomes" id="UP000287300"/>
    </source>
</evidence>
<evidence type="ECO:0000313" key="2">
    <source>
        <dbReference type="EMBL" id="GCD51610.1"/>
    </source>
</evidence>
<feature type="compositionally biased region" description="Polar residues" evidence="1">
    <location>
        <begin position="1"/>
        <end position="13"/>
    </location>
</feature>
<protein>
    <submittedName>
        <fullName evidence="2">Uncharacterized protein</fullName>
    </submittedName>
</protein>
<dbReference type="EMBL" id="BDES01000003">
    <property type="protein sequence ID" value="GCD51610.1"/>
    <property type="molecule type" value="Genomic_DNA"/>
</dbReference>
<name>A0A401WQL4_ACEPA</name>
<comment type="caution">
    <text evidence="2">The sequence shown here is derived from an EMBL/GenBank/DDBJ whole genome shotgun (WGS) entry which is preliminary data.</text>
</comment>